<dbReference type="GO" id="GO:0016020">
    <property type="term" value="C:membrane"/>
    <property type="evidence" value="ECO:0007669"/>
    <property type="project" value="UniProtKB-SubCell"/>
</dbReference>
<reference evidence="7" key="2">
    <citation type="submission" date="2021-04" db="EMBL/GenBank/DDBJ databases">
        <authorList>
            <person name="Gilroy R."/>
        </authorList>
    </citation>
    <scope>NUCLEOTIDE SEQUENCE</scope>
    <source>
        <strain evidence="7">ChiSjej1B19-5720</strain>
    </source>
</reference>
<evidence type="ECO:0000256" key="2">
    <source>
        <dbReference type="ARBA" id="ARBA00022692"/>
    </source>
</evidence>
<keyword evidence="2 5" id="KW-0812">Transmembrane</keyword>
<feature type="transmembrane region" description="Helical" evidence="5">
    <location>
        <begin position="58"/>
        <end position="81"/>
    </location>
</feature>
<name>A0A9D2RXS4_9FIRM</name>
<comment type="subcellular location">
    <subcellularLocation>
        <location evidence="1">Membrane</location>
        <topology evidence="1">Multi-pass membrane protein</topology>
    </subcellularLocation>
</comment>
<keyword evidence="4 5" id="KW-0472">Membrane</keyword>
<dbReference type="EMBL" id="DWYZ01000262">
    <property type="protein sequence ID" value="HJB29834.1"/>
    <property type="molecule type" value="Genomic_DNA"/>
</dbReference>
<evidence type="ECO:0000256" key="4">
    <source>
        <dbReference type="ARBA" id="ARBA00023136"/>
    </source>
</evidence>
<dbReference type="Pfam" id="PF12698">
    <property type="entry name" value="ABC2_membrane_3"/>
    <property type="match status" value="1"/>
</dbReference>
<dbReference type="GO" id="GO:0140359">
    <property type="term" value="F:ABC-type transporter activity"/>
    <property type="evidence" value="ECO:0007669"/>
    <property type="project" value="InterPro"/>
</dbReference>
<evidence type="ECO:0000313" key="8">
    <source>
        <dbReference type="Proteomes" id="UP000823842"/>
    </source>
</evidence>
<feature type="transmembrane region" description="Helical" evidence="5">
    <location>
        <begin position="221"/>
        <end position="239"/>
    </location>
</feature>
<sequence length="247" mass="27190">MNTIHLTKIIAIADVKTRAFCGKNCIIMPIFSVLFTLMFRFLYQYVMGDGKLTPQLGAYVLSMGLVVNIGAALYCTSFLLAEEKEKKTLRVLMTSSVNALEFFIGSILPVFLATVLINYVLIPTSGYEIPGNALPIFSAVTILASLTSCILGMLLGIFAKDQVSTSTVTTPLLLILMLIPMFSDLVEILDSIAKYIFTGAVMNMVANIAAKEKPYLDNSSLLVMVVETILAIALFIFFYRRNGYEKD</sequence>
<feature type="transmembrane region" description="Helical" evidence="5">
    <location>
        <begin position="134"/>
        <end position="156"/>
    </location>
</feature>
<evidence type="ECO:0000313" key="7">
    <source>
        <dbReference type="EMBL" id="HJB29834.1"/>
    </source>
</evidence>
<feature type="domain" description="ABC-2 type transporter transmembrane" evidence="6">
    <location>
        <begin position="65"/>
        <end position="236"/>
    </location>
</feature>
<evidence type="ECO:0000256" key="3">
    <source>
        <dbReference type="ARBA" id="ARBA00022989"/>
    </source>
</evidence>
<accession>A0A9D2RXS4</accession>
<dbReference type="InterPro" id="IPR013525">
    <property type="entry name" value="ABC2_TM"/>
</dbReference>
<gene>
    <name evidence="7" type="ORF">IAA06_13760</name>
</gene>
<dbReference type="Proteomes" id="UP000823842">
    <property type="component" value="Unassembled WGS sequence"/>
</dbReference>
<evidence type="ECO:0000259" key="6">
    <source>
        <dbReference type="Pfam" id="PF12698"/>
    </source>
</evidence>
<proteinExistence type="predicted"/>
<protein>
    <submittedName>
        <fullName evidence="7">ABC transporter permease</fullName>
    </submittedName>
</protein>
<feature type="transmembrane region" description="Helical" evidence="5">
    <location>
        <begin position="102"/>
        <end position="122"/>
    </location>
</feature>
<comment type="caution">
    <text evidence="7">The sequence shown here is derived from an EMBL/GenBank/DDBJ whole genome shotgun (WGS) entry which is preliminary data.</text>
</comment>
<feature type="transmembrane region" description="Helical" evidence="5">
    <location>
        <begin position="168"/>
        <end position="186"/>
    </location>
</feature>
<evidence type="ECO:0000256" key="5">
    <source>
        <dbReference type="SAM" id="Phobius"/>
    </source>
</evidence>
<feature type="transmembrane region" description="Helical" evidence="5">
    <location>
        <begin position="26"/>
        <end position="46"/>
    </location>
</feature>
<reference evidence="7" key="1">
    <citation type="journal article" date="2021" name="PeerJ">
        <title>Extensive microbial diversity within the chicken gut microbiome revealed by metagenomics and culture.</title>
        <authorList>
            <person name="Gilroy R."/>
            <person name="Ravi A."/>
            <person name="Getino M."/>
            <person name="Pursley I."/>
            <person name="Horton D.L."/>
            <person name="Alikhan N.F."/>
            <person name="Baker D."/>
            <person name="Gharbi K."/>
            <person name="Hall N."/>
            <person name="Watson M."/>
            <person name="Adriaenssens E.M."/>
            <person name="Foster-Nyarko E."/>
            <person name="Jarju S."/>
            <person name="Secka A."/>
            <person name="Antonio M."/>
            <person name="Oren A."/>
            <person name="Chaudhuri R.R."/>
            <person name="La Ragione R."/>
            <person name="Hildebrand F."/>
            <person name="Pallen M.J."/>
        </authorList>
    </citation>
    <scope>NUCLEOTIDE SEQUENCE</scope>
    <source>
        <strain evidence="7">ChiSjej1B19-5720</strain>
    </source>
</reference>
<organism evidence="7 8">
    <name type="scientific">Candidatus Blautia faecavium</name>
    <dbReference type="NCBI Taxonomy" id="2838487"/>
    <lineage>
        <taxon>Bacteria</taxon>
        <taxon>Bacillati</taxon>
        <taxon>Bacillota</taxon>
        <taxon>Clostridia</taxon>
        <taxon>Lachnospirales</taxon>
        <taxon>Lachnospiraceae</taxon>
        <taxon>Blautia</taxon>
    </lineage>
</organism>
<dbReference type="AlphaFoldDB" id="A0A9D2RXS4"/>
<evidence type="ECO:0000256" key="1">
    <source>
        <dbReference type="ARBA" id="ARBA00004141"/>
    </source>
</evidence>
<keyword evidence="3 5" id="KW-1133">Transmembrane helix</keyword>